<dbReference type="GO" id="GO:0006950">
    <property type="term" value="P:response to stress"/>
    <property type="evidence" value="ECO:0007669"/>
    <property type="project" value="UniProtKB-ARBA"/>
</dbReference>
<dbReference type="AlphaFoldDB" id="A0AAP0G901"/>
<dbReference type="Proteomes" id="UP001418222">
    <property type="component" value="Unassembled WGS sequence"/>
</dbReference>
<organism evidence="4 5">
    <name type="scientific">Platanthera zijinensis</name>
    <dbReference type="NCBI Taxonomy" id="2320716"/>
    <lineage>
        <taxon>Eukaryota</taxon>
        <taxon>Viridiplantae</taxon>
        <taxon>Streptophyta</taxon>
        <taxon>Embryophyta</taxon>
        <taxon>Tracheophyta</taxon>
        <taxon>Spermatophyta</taxon>
        <taxon>Magnoliopsida</taxon>
        <taxon>Liliopsida</taxon>
        <taxon>Asparagales</taxon>
        <taxon>Orchidaceae</taxon>
        <taxon>Orchidoideae</taxon>
        <taxon>Orchideae</taxon>
        <taxon>Orchidinae</taxon>
        <taxon>Platanthera</taxon>
    </lineage>
</organism>
<keyword evidence="5" id="KW-1185">Reference proteome</keyword>
<feature type="region of interest" description="Disordered" evidence="3">
    <location>
        <begin position="141"/>
        <end position="160"/>
    </location>
</feature>
<dbReference type="GO" id="GO:0005634">
    <property type="term" value="C:nucleus"/>
    <property type="evidence" value="ECO:0007669"/>
    <property type="project" value="UniProtKB-SubCell"/>
</dbReference>
<evidence type="ECO:0008006" key="6">
    <source>
        <dbReference type="Google" id="ProtNLM"/>
    </source>
</evidence>
<comment type="subcellular location">
    <subcellularLocation>
        <location evidence="1">Nucleus</location>
    </subcellularLocation>
</comment>
<dbReference type="PANTHER" id="PTHR33172:SF99">
    <property type="entry name" value="COLD INDUCED PROTEIN-LIKE"/>
    <property type="match status" value="1"/>
</dbReference>
<evidence type="ECO:0000256" key="2">
    <source>
        <dbReference type="ARBA" id="ARBA00023242"/>
    </source>
</evidence>
<evidence type="ECO:0000313" key="5">
    <source>
        <dbReference type="Proteomes" id="UP001418222"/>
    </source>
</evidence>
<feature type="region of interest" description="Disordered" evidence="3">
    <location>
        <begin position="1"/>
        <end position="52"/>
    </location>
</feature>
<gene>
    <name evidence="4" type="ORF">KSP39_PZI007556</name>
</gene>
<name>A0AAP0G901_9ASPA</name>
<evidence type="ECO:0000256" key="1">
    <source>
        <dbReference type="ARBA" id="ARBA00004123"/>
    </source>
</evidence>
<dbReference type="PANTHER" id="PTHR33172">
    <property type="entry name" value="OS08G0516900 PROTEIN"/>
    <property type="match status" value="1"/>
</dbReference>
<feature type="compositionally biased region" description="Low complexity" evidence="3">
    <location>
        <begin position="21"/>
        <end position="32"/>
    </location>
</feature>
<reference evidence="4 5" key="1">
    <citation type="journal article" date="2022" name="Nat. Plants">
        <title>Genomes of leafy and leafless Platanthera orchids illuminate the evolution of mycoheterotrophy.</title>
        <authorList>
            <person name="Li M.H."/>
            <person name="Liu K.W."/>
            <person name="Li Z."/>
            <person name="Lu H.C."/>
            <person name="Ye Q.L."/>
            <person name="Zhang D."/>
            <person name="Wang J.Y."/>
            <person name="Li Y.F."/>
            <person name="Zhong Z.M."/>
            <person name="Liu X."/>
            <person name="Yu X."/>
            <person name="Liu D.K."/>
            <person name="Tu X.D."/>
            <person name="Liu B."/>
            <person name="Hao Y."/>
            <person name="Liao X.Y."/>
            <person name="Jiang Y.T."/>
            <person name="Sun W.H."/>
            <person name="Chen J."/>
            <person name="Chen Y.Q."/>
            <person name="Ai Y."/>
            <person name="Zhai J.W."/>
            <person name="Wu S.S."/>
            <person name="Zhou Z."/>
            <person name="Hsiao Y.Y."/>
            <person name="Wu W.L."/>
            <person name="Chen Y.Y."/>
            <person name="Lin Y.F."/>
            <person name="Hsu J.L."/>
            <person name="Li C.Y."/>
            <person name="Wang Z.W."/>
            <person name="Zhao X."/>
            <person name="Zhong W.Y."/>
            <person name="Ma X.K."/>
            <person name="Ma L."/>
            <person name="Huang J."/>
            <person name="Chen G.Z."/>
            <person name="Huang M.Z."/>
            <person name="Huang L."/>
            <person name="Peng D.H."/>
            <person name="Luo Y.B."/>
            <person name="Zou S.Q."/>
            <person name="Chen S.P."/>
            <person name="Lan S."/>
            <person name="Tsai W.C."/>
            <person name="Van de Peer Y."/>
            <person name="Liu Z.J."/>
        </authorList>
    </citation>
    <scope>NUCLEOTIDE SEQUENCE [LARGE SCALE GENOMIC DNA]</scope>
    <source>
        <strain evidence="4">Lor287</strain>
    </source>
</reference>
<sequence>MYRREIKSSDRAAADEDIGENSDSGGDSDISDCAPSPRRHHPTSMASSRFDSKSPLYDFSSLAGQLPLKKGLSKYYQGKSQSFTSLSEVKSLEDLPKKEEFLCTKKIKPCKSYAALNQSQMALTLLCAGTCAISKPKKMTPPSMAFSTSLTEQQQQQQLS</sequence>
<dbReference type="InterPro" id="IPR051992">
    <property type="entry name" value="OxStress_Response_Reg"/>
</dbReference>
<accession>A0AAP0G901</accession>
<evidence type="ECO:0000256" key="3">
    <source>
        <dbReference type="SAM" id="MobiDB-lite"/>
    </source>
</evidence>
<comment type="caution">
    <text evidence="4">The sequence shown here is derived from an EMBL/GenBank/DDBJ whole genome shotgun (WGS) entry which is preliminary data.</text>
</comment>
<evidence type="ECO:0000313" key="4">
    <source>
        <dbReference type="EMBL" id="KAK8945051.1"/>
    </source>
</evidence>
<feature type="compositionally biased region" description="Basic and acidic residues" evidence="3">
    <location>
        <begin position="1"/>
        <end position="14"/>
    </location>
</feature>
<keyword evidence="2" id="KW-0539">Nucleus</keyword>
<proteinExistence type="predicted"/>
<protein>
    <recommendedName>
        <fullName evidence="6">Oxidative stress 3</fullName>
    </recommendedName>
</protein>
<dbReference type="EMBL" id="JBBWWQ010000006">
    <property type="protein sequence ID" value="KAK8945051.1"/>
    <property type="molecule type" value="Genomic_DNA"/>
</dbReference>